<protein>
    <submittedName>
        <fullName evidence="5">Uncharacterized protein</fullName>
    </submittedName>
</protein>
<feature type="compositionally biased region" description="Polar residues" evidence="1">
    <location>
        <begin position="1"/>
        <end position="16"/>
    </location>
</feature>
<dbReference type="AlphaFoldDB" id="A0A1B6G1Q2"/>
<sequence length="99" mass="11587">MTSKNNKVWKESPQNSHVRKENIETTEDKLKFYNREYHPRGIRVKDLSFAQRNSKLVHGVLVTSALLIFFSKAIYDTYLHLTDPIKRKPEIGSETKPEV</sequence>
<organism evidence="5">
    <name type="scientific">Cuerna arida</name>
    <dbReference type="NCBI Taxonomy" id="1464854"/>
    <lineage>
        <taxon>Eukaryota</taxon>
        <taxon>Metazoa</taxon>
        <taxon>Ecdysozoa</taxon>
        <taxon>Arthropoda</taxon>
        <taxon>Hexapoda</taxon>
        <taxon>Insecta</taxon>
        <taxon>Pterygota</taxon>
        <taxon>Neoptera</taxon>
        <taxon>Paraneoptera</taxon>
        <taxon>Hemiptera</taxon>
        <taxon>Auchenorrhyncha</taxon>
        <taxon>Membracoidea</taxon>
        <taxon>Cicadellidae</taxon>
        <taxon>Cicadellinae</taxon>
        <taxon>Proconiini</taxon>
        <taxon>Cuerna</taxon>
    </lineage>
</organism>
<evidence type="ECO:0000256" key="1">
    <source>
        <dbReference type="SAM" id="MobiDB-lite"/>
    </source>
</evidence>
<keyword evidence="2" id="KW-0472">Membrane</keyword>
<dbReference type="EMBL" id="GECZ01000473">
    <property type="protein sequence ID" value="JAS69296.1"/>
    <property type="molecule type" value="Transcribed_RNA"/>
</dbReference>
<proteinExistence type="predicted"/>
<keyword evidence="2" id="KW-0812">Transmembrane</keyword>
<name>A0A1B6G1Q2_9HEMI</name>
<feature type="region of interest" description="Disordered" evidence="1">
    <location>
        <begin position="1"/>
        <end position="23"/>
    </location>
</feature>
<evidence type="ECO:0000313" key="3">
    <source>
        <dbReference type="EMBL" id="JAS45994.1"/>
    </source>
</evidence>
<feature type="transmembrane region" description="Helical" evidence="2">
    <location>
        <begin position="56"/>
        <end position="75"/>
    </location>
</feature>
<dbReference type="EMBL" id="GECZ01013430">
    <property type="protein sequence ID" value="JAS56339.1"/>
    <property type="molecule type" value="Transcribed_RNA"/>
</dbReference>
<evidence type="ECO:0000313" key="6">
    <source>
        <dbReference type="EMBL" id="JAS69296.1"/>
    </source>
</evidence>
<evidence type="ECO:0000313" key="4">
    <source>
        <dbReference type="EMBL" id="JAS56339.1"/>
    </source>
</evidence>
<accession>A0A1B6G1Q2</accession>
<gene>
    <name evidence="3" type="ORF">g.31689</name>
    <name evidence="5" type="ORF">g.31691</name>
    <name evidence="4" type="ORF">g.31693</name>
    <name evidence="6" type="ORF">g.31695</name>
</gene>
<evidence type="ECO:0000256" key="2">
    <source>
        <dbReference type="SAM" id="Phobius"/>
    </source>
</evidence>
<reference evidence="5" key="1">
    <citation type="submission" date="2015-11" db="EMBL/GenBank/DDBJ databases">
        <title>De novo transcriptome assembly of four potential Pierce s Disease insect vectors from Arizona vineyards.</title>
        <authorList>
            <person name="Tassone E.E."/>
        </authorList>
    </citation>
    <scope>NUCLEOTIDE SEQUENCE</scope>
</reference>
<dbReference type="EMBL" id="GECZ01013402">
    <property type="protein sequence ID" value="JAS56367.1"/>
    <property type="molecule type" value="Transcribed_RNA"/>
</dbReference>
<keyword evidence="2" id="KW-1133">Transmembrane helix</keyword>
<dbReference type="EMBL" id="GECZ01023775">
    <property type="protein sequence ID" value="JAS45994.1"/>
    <property type="molecule type" value="Transcribed_RNA"/>
</dbReference>
<evidence type="ECO:0000313" key="5">
    <source>
        <dbReference type="EMBL" id="JAS56367.1"/>
    </source>
</evidence>